<feature type="non-terminal residue" evidence="3">
    <location>
        <position position="1"/>
    </location>
</feature>
<sequence>VESSRDEEGLGEDASKQGRRIDAIDADEEITMKNENVVEEVVDVAQVSTTATTITITTEEITLAQALKALKTSKPKVKGIVFQEPSESTTTTISSKQSHDKGKRIIIEKPVKPKKKDQIRLDEETAKRLQAKFDKEERLTRKKAKKEQEANIALTETWDDIQAKINNIEGYKLQDLKLKEFDSIKEMFEKAFTRLNTFKDFRTELVQGKEKRAGEELIQESTKNQKVEDDKETSELKLLMEIIPNKEEVAIDDKPLVVKSPKIVDWKIYKEGKKIYYQIMRVDGKSQMYMVFSKILKSFNREYLEHLYKLVKAKFKSTRPVEDLDLLL</sequence>
<accession>A0A699KQY4</accession>
<feature type="coiled-coil region" evidence="1">
    <location>
        <begin position="129"/>
        <end position="156"/>
    </location>
</feature>
<feature type="region of interest" description="Disordered" evidence="2">
    <location>
        <begin position="1"/>
        <end position="22"/>
    </location>
</feature>
<organism evidence="3">
    <name type="scientific">Tanacetum cinerariifolium</name>
    <name type="common">Dalmatian daisy</name>
    <name type="synonym">Chrysanthemum cinerariifolium</name>
    <dbReference type="NCBI Taxonomy" id="118510"/>
    <lineage>
        <taxon>Eukaryota</taxon>
        <taxon>Viridiplantae</taxon>
        <taxon>Streptophyta</taxon>
        <taxon>Embryophyta</taxon>
        <taxon>Tracheophyta</taxon>
        <taxon>Spermatophyta</taxon>
        <taxon>Magnoliopsida</taxon>
        <taxon>eudicotyledons</taxon>
        <taxon>Gunneridae</taxon>
        <taxon>Pentapetalae</taxon>
        <taxon>asterids</taxon>
        <taxon>campanulids</taxon>
        <taxon>Asterales</taxon>
        <taxon>Asteraceae</taxon>
        <taxon>Asteroideae</taxon>
        <taxon>Anthemideae</taxon>
        <taxon>Anthemidinae</taxon>
        <taxon>Tanacetum</taxon>
    </lineage>
</organism>
<protein>
    <submittedName>
        <fullName evidence="3">Uncharacterized protein</fullName>
    </submittedName>
</protein>
<gene>
    <name evidence="3" type="ORF">Tci_674040</name>
</gene>
<reference evidence="3" key="1">
    <citation type="journal article" date="2019" name="Sci. Rep.">
        <title>Draft genome of Tanacetum cinerariifolium, the natural source of mosquito coil.</title>
        <authorList>
            <person name="Yamashiro T."/>
            <person name="Shiraishi A."/>
            <person name="Satake H."/>
            <person name="Nakayama K."/>
        </authorList>
    </citation>
    <scope>NUCLEOTIDE SEQUENCE</scope>
</reference>
<dbReference type="AlphaFoldDB" id="A0A699KQY4"/>
<evidence type="ECO:0000313" key="3">
    <source>
        <dbReference type="EMBL" id="GFB02069.1"/>
    </source>
</evidence>
<evidence type="ECO:0000256" key="1">
    <source>
        <dbReference type="SAM" id="Coils"/>
    </source>
</evidence>
<proteinExistence type="predicted"/>
<evidence type="ECO:0000256" key="2">
    <source>
        <dbReference type="SAM" id="MobiDB-lite"/>
    </source>
</evidence>
<dbReference type="EMBL" id="BKCJ010535056">
    <property type="protein sequence ID" value="GFB02069.1"/>
    <property type="molecule type" value="Genomic_DNA"/>
</dbReference>
<comment type="caution">
    <text evidence="3">The sequence shown here is derived from an EMBL/GenBank/DDBJ whole genome shotgun (WGS) entry which is preliminary data.</text>
</comment>
<name>A0A699KQY4_TANCI</name>
<keyword evidence="1" id="KW-0175">Coiled coil</keyword>